<feature type="transmembrane region" description="Helical" evidence="10">
    <location>
        <begin position="812"/>
        <end position="831"/>
    </location>
</feature>
<keyword evidence="2" id="KW-0813">Transport</keyword>
<dbReference type="InterPro" id="IPR001851">
    <property type="entry name" value="ABC_transp_permease"/>
</dbReference>
<sequence>MTSATEEQPETEARNATVLTLTGVTKTYPGVKALTDVSLDVRSGEVHAIVGENGAGKSTLIGVAAGSVAADAGKVEVNGNLLSGADAKEAQSAGLAVVYQHPALLPDLTVAENLLLVVPRDERPSRRNLREWVDQKLSRIGARLDPLQRVGELTVEERHLLEIAKALALRPSVLVLDEPTEPLVSDEVERLFTVISELTATGTAVIYISHRIPDVMRIADRITVLRDGVMRGTFEAGAVTEHEILERIVGRALESTFPAKPAAASLGPDVLDVQALSGDGFSHVDLQVRRGEIVGLAGVSGNGQREFLRGLAGLARVEGDVRLNGTSTRLDSVPAAAAAGIAYCPGDRHDDGMFTSLSVRENLLVRALSSVSFGGVVRRRMEGEAAVEEIRRLRIKTPSTETPIASLSGGNQQKIMIARTLLAHPRLLLIEEPTQGVDVGARAEIYKILREAAESGVAVVVLSSDAKELEGLCDRVAVFARGQVTALLAGDEVTESTITGAAVMAETELERKSALGKTSGRGRRFLTGDFFPVSMVVLALLALAAYTASVDSLFLSSFNISSLLLLATTLVLAAAGQQVVMLTGGIDVSIGAALGFLVVVGSFVLTGNGIGSVLLGVGVVLVASCCIGLVHGVAVCFGGFTPIVATLATLFLLQGLALLMRPNPEGFVSADLALWVGRSYGPVPMVFIIAVALVLATEYMLRRSRFGMSLRAVGSDEQSAQRIGIDVRRIRMTAYLLCALFVGAAGVVFFVQSGIGDATAGASYTLTSITAVVIGGASAFGARGSFLGALAGALLIQTIVNSTLFLGLEPAWQQYFIGGITIVAAGVYSKVRRAAGG</sequence>
<feature type="transmembrane region" description="Helical" evidence="10">
    <location>
        <begin position="637"/>
        <end position="660"/>
    </location>
</feature>
<feature type="transmembrane region" description="Helical" evidence="10">
    <location>
        <begin position="680"/>
        <end position="701"/>
    </location>
</feature>
<name>A0ABR8N9E3_9ACTN</name>
<dbReference type="InterPro" id="IPR017871">
    <property type="entry name" value="ABC_transporter-like_CS"/>
</dbReference>
<keyword evidence="9 10" id="KW-0472">Membrane</keyword>
<keyword evidence="3" id="KW-1003">Cell membrane</keyword>
<feature type="transmembrane region" description="Helical" evidence="10">
    <location>
        <begin position="582"/>
        <end position="604"/>
    </location>
</feature>
<keyword evidence="4 10" id="KW-0812">Transmembrane</keyword>
<dbReference type="PROSITE" id="PS00211">
    <property type="entry name" value="ABC_TRANSPORTER_1"/>
    <property type="match status" value="1"/>
</dbReference>
<dbReference type="GO" id="GO:0005524">
    <property type="term" value="F:ATP binding"/>
    <property type="evidence" value="ECO:0007669"/>
    <property type="project" value="UniProtKB-KW"/>
</dbReference>
<organism evidence="12 13">
    <name type="scientific">Nocardioides cavernae</name>
    <dbReference type="NCBI Taxonomy" id="1921566"/>
    <lineage>
        <taxon>Bacteria</taxon>
        <taxon>Bacillati</taxon>
        <taxon>Actinomycetota</taxon>
        <taxon>Actinomycetes</taxon>
        <taxon>Propionibacteriales</taxon>
        <taxon>Nocardioidaceae</taxon>
        <taxon>Nocardioides</taxon>
    </lineage>
</organism>
<keyword evidence="7 12" id="KW-0067">ATP-binding</keyword>
<protein>
    <submittedName>
        <fullName evidence="12">ATP-binding cassette domain-containing protein</fullName>
    </submittedName>
</protein>
<dbReference type="Proteomes" id="UP000618818">
    <property type="component" value="Unassembled WGS sequence"/>
</dbReference>
<evidence type="ECO:0000256" key="7">
    <source>
        <dbReference type="ARBA" id="ARBA00022840"/>
    </source>
</evidence>
<comment type="caution">
    <text evidence="12">The sequence shown here is derived from an EMBL/GenBank/DDBJ whole genome shotgun (WGS) entry which is preliminary data.</text>
</comment>
<dbReference type="RefSeq" id="WP_191193999.1">
    <property type="nucleotide sequence ID" value="NZ_JACXYZ010000001.1"/>
</dbReference>
<dbReference type="PROSITE" id="PS50893">
    <property type="entry name" value="ABC_TRANSPORTER_2"/>
    <property type="match status" value="2"/>
</dbReference>
<feature type="transmembrane region" description="Helical" evidence="10">
    <location>
        <begin position="530"/>
        <end position="548"/>
    </location>
</feature>
<feature type="transmembrane region" description="Helical" evidence="10">
    <location>
        <begin position="787"/>
        <end position="806"/>
    </location>
</feature>
<evidence type="ECO:0000259" key="11">
    <source>
        <dbReference type="PROSITE" id="PS50893"/>
    </source>
</evidence>
<dbReference type="InterPro" id="IPR027417">
    <property type="entry name" value="P-loop_NTPase"/>
</dbReference>
<evidence type="ECO:0000256" key="10">
    <source>
        <dbReference type="SAM" id="Phobius"/>
    </source>
</evidence>
<evidence type="ECO:0000256" key="9">
    <source>
        <dbReference type="ARBA" id="ARBA00023136"/>
    </source>
</evidence>
<comment type="subcellular location">
    <subcellularLocation>
        <location evidence="1">Cell membrane</location>
        <topology evidence="1">Multi-pass membrane protein</topology>
    </subcellularLocation>
</comment>
<evidence type="ECO:0000256" key="6">
    <source>
        <dbReference type="ARBA" id="ARBA00022741"/>
    </source>
</evidence>
<feature type="transmembrane region" description="Helical" evidence="10">
    <location>
        <begin position="610"/>
        <end position="630"/>
    </location>
</feature>
<feature type="transmembrane region" description="Helical" evidence="10">
    <location>
        <begin position="732"/>
        <end position="755"/>
    </location>
</feature>
<feature type="transmembrane region" description="Helical" evidence="10">
    <location>
        <begin position="761"/>
        <end position="780"/>
    </location>
</feature>
<dbReference type="PANTHER" id="PTHR43790">
    <property type="entry name" value="CARBOHYDRATE TRANSPORT ATP-BINDING PROTEIN MG119-RELATED"/>
    <property type="match status" value="1"/>
</dbReference>
<dbReference type="InterPro" id="IPR050107">
    <property type="entry name" value="ABC_carbohydrate_import_ATPase"/>
</dbReference>
<keyword evidence="6" id="KW-0547">Nucleotide-binding</keyword>
<dbReference type="SMART" id="SM00382">
    <property type="entry name" value="AAA"/>
    <property type="match status" value="2"/>
</dbReference>
<evidence type="ECO:0000256" key="5">
    <source>
        <dbReference type="ARBA" id="ARBA00022737"/>
    </source>
</evidence>
<keyword evidence="8 10" id="KW-1133">Transmembrane helix</keyword>
<dbReference type="InterPro" id="IPR003439">
    <property type="entry name" value="ABC_transporter-like_ATP-bd"/>
</dbReference>
<dbReference type="Pfam" id="PF00005">
    <property type="entry name" value="ABC_tran"/>
    <property type="match status" value="2"/>
</dbReference>
<keyword evidence="13" id="KW-1185">Reference proteome</keyword>
<evidence type="ECO:0000256" key="3">
    <source>
        <dbReference type="ARBA" id="ARBA00022475"/>
    </source>
</evidence>
<evidence type="ECO:0000256" key="8">
    <source>
        <dbReference type="ARBA" id="ARBA00022989"/>
    </source>
</evidence>
<evidence type="ECO:0000313" key="13">
    <source>
        <dbReference type="Proteomes" id="UP000618818"/>
    </source>
</evidence>
<dbReference type="EMBL" id="JACXYZ010000001">
    <property type="protein sequence ID" value="MBD3924211.1"/>
    <property type="molecule type" value="Genomic_DNA"/>
</dbReference>
<evidence type="ECO:0000256" key="2">
    <source>
        <dbReference type="ARBA" id="ARBA00022448"/>
    </source>
</evidence>
<evidence type="ECO:0000256" key="4">
    <source>
        <dbReference type="ARBA" id="ARBA00022692"/>
    </source>
</evidence>
<reference evidence="12 13" key="1">
    <citation type="submission" date="2020-09" db="EMBL/GenBank/DDBJ databases">
        <title>novel species in genus Nocardioides.</title>
        <authorList>
            <person name="Zhang G."/>
        </authorList>
    </citation>
    <scope>NUCLEOTIDE SEQUENCE [LARGE SCALE GENOMIC DNA]</scope>
    <source>
        <strain evidence="12 13">KCTC 39551</strain>
    </source>
</reference>
<keyword evidence="5" id="KW-0677">Repeat</keyword>
<evidence type="ECO:0000256" key="1">
    <source>
        <dbReference type="ARBA" id="ARBA00004651"/>
    </source>
</evidence>
<feature type="transmembrane region" description="Helical" evidence="10">
    <location>
        <begin position="554"/>
        <end position="575"/>
    </location>
</feature>
<dbReference type="CDD" id="cd06579">
    <property type="entry name" value="TM_PBP1_transp_AraH_like"/>
    <property type="match status" value="1"/>
</dbReference>
<proteinExistence type="predicted"/>
<accession>A0ABR8N9E3</accession>
<dbReference type="PANTHER" id="PTHR43790:SF9">
    <property type="entry name" value="GALACTOFURANOSE TRANSPORTER ATP-BINDING PROTEIN YTFR"/>
    <property type="match status" value="1"/>
</dbReference>
<dbReference type="Gene3D" id="3.40.50.300">
    <property type="entry name" value="P-loop containing nucleotide triphosphate hydrolases"/>
    <property type="match status" value="2"/>
</dbReference>
<evidence type="ECO:0000313" key="12">
    <source>
        <dbReference type="EMBL" id="MBD3924211.1"/>
    </source>
</evidence>
<dbReference type="CDD" id="cd03215">
    <property type="entry name" value="ABC_Carb_Monos_II"/>
    <property type="match status" value="1"/>
</dbReference>
<gene>
    <name evidence="12" type="ORF">IEZ26_06230</name>
</gene>
<feature type="domain" description="ABC transporter" evidence="11">
    <location>
        <begin position="265"/>
        <end position="506"/>
    </location>
</feature>
<dbReference type="CDD" id="cd03216">
    <property type="entry name" value="ABC_Carb_Monos_I"/>
    <property type="match status" value="1"/>
</dbReference>
<dbReference type="InterPro" id="IPR003593">
    <property type="entry name" value="AAA+_ATPase"/>
</dbReference>
<feature type="domain" description="ABC transporter" evidence="11">
    <location>
        <begin position="19"/>
        <end position="252"/>
    </location>
</feature>
<dbReference type="Pfam" id="PF02653">
    <property type="entry name" value="BPD_transp_2"/>
    <property type="match status" value="1"/>
</dbReference>
<dbReference type="SUPFAM" id="SSF52540">
    <property type="entry name" value="P-loop containing nucleoside triphosphate hydrolases"/>
    <property type="match status" value="2"/>
</dbReference>